<evidence type="ECO:0000313" key="2">
    <source>
        <dbReference type="EMBL" id="KAE7999701.1"/>
    </source>
</evidence>
<reference evidence="2 3" key="1">
    <citation type="submission" date="2019-06" db="EMBL/GenBank/DDBJ databases">
        <title>A chromosomal-level reference genome of Carpinus fangiana (Coryloideae, Betulaceae).</title>
        <authorList>
            <person name="Yang X."/>
            <person name="Wang Z."/>
            <person name="Zhang L."/>
            <person name="Hao G."/>
            <person name="Liu J."/>
            <person name="Yang Y."/>
        </authorList>
    </citation>
    <scope>NUCLEOTIDE SEQUENCE [LARGE SCALE GENOMIC DNA]</scope>
    <source>
        <strain evidence="2">Cfa_2016G</strain>
        <tissue evidence="2">Leaf</tissue>
    </source>
</reference>
<protein>
    <submittedName>
        <fullName evidence="2">Uncharacterized protein</fullName>
    </submittedName>
</protein>
<dbReference type="EMBL" id="CM017321">
    <property type="protein sequence ID" value="KAE7999701.1"/>
    <property type="molecule type" value="Genomic_DNA"/>
</dbReference>
<dbReference type="AlphaFoldDB" id="A0A5N6QMJ7"/>
<evidence type="ECO:0000256" key="1">
    <source>
        <dbReference type="SAM" id="MobiDB-lite"/>
    </source>
</evidence>
<organism evidence="2 3">
    <name type="scientific">Carpinus fangiana</name>
    <dbReference type="NCBI Taxonomy" id="176857"/>
    <lineage>
        <taxon>Eukaryota</taxon>
        <taxon>Viridiplantae</taxon>
        <taxon>Streptophyta</taxon>
        <taxon>Embryophyta</taxon>
        <taxon>Tracheophyta</taxon>
        <taxon>Spermatophyta</taxon>
        <taxon>Magnoliopsida</taxon>
        <taxon>eudicotyledons</taxon>
        <taxon>Gunneridae</taxon>
        <taxon>Pentapetalae</taxon>
        <taxon>rosids</taxon>
        <taxon>fabids</taxon>
        <taxon>Fagales</taxon>
        <taxon>Betulaceae</taxon>
        <taxon>Carpinus</taxon>
    </lineage>
</organism>
<keyword evidence="3" id="KW-1185">Reference proteome</keyword>
<name>A0A5N6QMJ7_9ROSI</name>
<feature type="region of interest" description="Disordered" evidence="1">
    <location>
        <begin position="120"/>
        <end position="149"/>
    </location>
</feature>
<accession>A0A5N6QMJ7</accession>
<dbReference type="Proteomes" id="UP000327013">
    <property type="component" value="Chromosome 1"/>
</dbReference>
<gene>
    <name evidence="2" type="ORF">FH972_004106</name>
</gene>
<proteinExistence type="predicted"/>
<evidence type="ECO:0000313" key="3">
    <source>
        <dbReference type="Proteomes" id="UP000327013"/>
    </source>
</evidence>
<sequence length="149" mass="16614">MGVSSFFFVARLGELKGRKINRVALDCYVYKYYSPSSSPHIILPMKILSLKFAAETAYALESDGYLWIIRFDNPHSQNSRLSSPSRVQMAAATKFIEYHWISVDSVTVKSKKFKCVNDLKSSHHGQGHGRLMKEGGGQGPARENQGSIG</sequence>